<evidence type="ECO:0000256" key="1">
    <source>
        <dbReference type="SAM" id="MobiDB-lite"/>
    </source>
</evidence>
<gene>
    <name evidence="2" type="ORF">PROAA_980007</name>
</gene>
<feature type="compositionally biased region" description="Basic and acidic residues" evidence="1">
    <location>
        <begin position="57"/>
        <end position="67"/>
    </location>
</feature>
<proteinExistence type="predicted"/>
<sequence>MLNEACGVVHNARMNDPEPIDPRRRIRELTAIPERDRTDEQWDELNELEIRTAPGNRESDRNQDRQLGKRPGSPMPVRRPDRNQGVNSNGPRPDSRPQEGRSDSRPSKRQHRRSKRPVGTPGNS</sequence>
<organism evidence="2 3">
    <name type="scientific">Candidatus Propionivibrio aalborgensis</name>
    <dbReference type="NCBI Taxonomy" id="1860101"/>
    <lineage>
        <taxon>Bacteria</taxon>
        <taxon>Pseudomonadati</taxon>
        <taxon>Pseudomonadota</taxon>
        <taxon>Betaproteobacteria</taxon>
        <taxon>Rhodocyclales</taxon>
        <taxon>Rhodocyclaceae</taxon>
        <taxon>Propionivibrio</taxon>
    </lineage>
</organism>
<evidence type="ECO:0000313" key="3">
    <source>
        <dbReference type="Proteomes" id="UP000199600"/>
    </source>
</evidence>
<feature type="compositionally biased region" description="Basic and acidic residues" evidence="1">
    <location>
        <begin position="13"/>
        <end position="23"/>
    </location>
</feature>
<feature type="compositionally biased region" description="Basic and acidic residues" evidence="1">
    <location>
        <begin position="93"/>
        <end position="106"/>
    </location>
</feature>
<reference evidence="2 3" key="1">
    <citation type="submission" date="2016-06" db="EMBL/GenBank/DDBJ databases">
        <authorList>
            <person name="Kjaerup R.B."/>
            <person name="Dalgaard T.S."/>
            <person name="Juul-Madsen H.R."/>
        </authorList>
    </citation>
    <scope>NUCLEOTIDE SEQUENCE [LARGE SCALE GENOMIC DNA]</scope>
    <source>
        <strain evidence="2">2</strain>
    </source>
</reference>
<feature type="compositionally biased region" description="Basic residues" evidence="1">
    <location>
        <begin position="107"/>
        <end position="116"/>
    </location>
</feature>
<evidence type="ECO:0000313" key="2">
    <source>
        <dbReference type="EMBL" id="SBT11259.1"/>
    </source>
</evidence>
<accession>A0A1A8Y2A3</accession>
<keyword evidence="3" id="KW-1185">Reference proteome</keyword>
<feature type="region of interest" description="Disordered" evidence="1">
    <location>
        <begin position="1"/>
        <end position="124"/>
    </location>
</feature>
<dbReference type="AlphaFoldDB" id="A0A1A8Y2A3"/>
<dbReference type="EMBL" id="FLQY01000404">
    <property type="protein sequence ID" value="SBT11259.1"/>
    <property type="molecule type" value="Genomic_DNA"/>
</dbReference>
<protein>
    <submittedName>
        <fullName evidence="2">Uncharacterized protein</fullName>
    </submittedName>
</protein>
<name>A0A1A8Y2A3_9RHOO</name>
<dbReference type="Proteomes" id="UP000199600">
    <property type="component" value="Unassembled WGS sequence"/>
</dbReference>